<gene>
    <name evidence="3" type="ORF">CVLEPA_LOCUS31104</name>
</gene>
<dbReference type="PANTHER" id="PTHR10334">
    <property type="entry name" value="CYSTEINE-RICH SECRETORY PROTEIN-RELATED"/>
    <property type="match status" value="1"/>
</dbReference>
<dbReference type="InterPro" id="IPR034113">
    <property type="entry name" value="SCP_GAPR1-like"/>
</dbReference>
<proteinExistence type="predicted"/>
<dbReference type="PRINTS" id="PR00837">
    <property type="entry name" value="V5TPXLIKE"/>
</dbReference>
<comment type="caution">
    <text evidence="3">The sequence shown here is derived from an EMBL/GenBank/DDBJ whole genome shotgun (WGS) entry which is preliminary data.</text>
</comment>
<reference evidence="3 4" key="1">
    <citation type="submission" date="2024-02" db="EMBL/GenBank/DDBJ databases">
        <authorList>
            <person name="Daric V."/>
            <person name="Darras S."/>
        </authorList>
    </citation>
    <scope>NUCLEOTIDE SEQUENCE [LARGE SCALE GENOMIC DNA]</scope>
</reference>
<dbReference type="Gene3D" id="3.40.33.10">
    <property type="entry name" value="CAP"/>
    <property type="match status" value="1"/>
</dbReference>
<evidence type="ECO:0000313" key="3">
    <source>
        <dbReference type="EMBL" id="CAK8697596.1"/>
    </source>
</evidence>
<accession>A0ABP0H0S5</accession>
<dbReference type="InterPro" id="IPR001283">
    <property type="entry name" value="CRISP-related"/>
</dbReference>
<organism evidence="3 4">
    <name type="scientific">Clavelina lepadiformis</name>
    <name type="common">Light-bulb sea squirt</name>
    <name type="synonym">Ascidia lepadiformis</name>
    <dbReference type="NCBI Taxonomy" id="159417"/>
    <lineage>
        <taxon>Eukaryota</taxon>
        <taxon>Metazoa</taxon>
        <taxon>Chordata</taxon>
        <taxon>Tunicata</taxon>
        <taxon>Ascidiacea</taxon>
        <taxon>Aplousobranchia</taxon>
        <taxon>Clavelinidae</taxon>
        <taxon>Clavelina</taxon>
    </lineage>
</organism>
<name>A0ABP0H0S5_CLALP</name>
<protein>
    <recommendedName>
        <fullName evidence="2">SCP domain-containing protein</fullName>
    </recommendedName>
</protein>
<sequence>MGNFFAKSKKAEPPTETNDATKKPSPTGNFAQDLLKAQNDMRAKHGVPTMTLSTKLNEDAQRWADDIASRDVLAHCEERNGQGENLAWASGDIGADETAKMWYDEINDYDFSKPGYNGKTGHFTQMTWKSSTEFGAGFAKSSGGATYVVGRYLPAGNMTMTGEFEKNVLPVS</sequence>
<evidence type="ECO:0000259" key="2">
    <source>
        <dbReference type="SMART" id="SM00198"/>
    </source>
</evidence>
<dbReference type="Pfam" id="PF00188">
    <property type="entry name" value="CAP"/>
    <property type="match status" value="1"/>
</dbReference>
<dbReference type="EMBL" id="CAWYQH010000163">
    <property type="protein sequence ID" value="CAK8697596.1"/>
    <property type="molecule type" value="Genomic_DNA"/>
</dbReference>
<dbReference type="SMART" id="SM00198">
    <property type="entry name" value="SCP"/>
    <property type="match status" value="1"/>
</dbReference>
<feature type="region of interest" description="Disordered" evidence="1">
    <location>
        <begin position="1"/>
        <end position="31"/>
    </location>
</feature>
<dbReference type="InterPro" id="IPR014044">
    <property type="entry name" value="CAP_dom"/>
</dbReference>
<dbReference type="Proteomes" id="UP001642483">
    <property type="component" value="Unassembled WGS sequence"/>
</dbReference>
<evidence type="ECO:0000256" key="1">
    <source>
        <dbReference type="SAM" id="MobiDB-lite"/>
    </source>
</evidence>
<evidence type="ECO:0000313" key="4">
    <source>
        <dbReference type="Proteomes" id="UP001642483"/>
    </source>
</evidence>
<dbReference type="SUPFAM" id="SSF55797">
    <property type="entry name" value="PR-1-like"/>
    <property type="match status" value="1"/>
</dbReference>
<dbReference type="InterPro" id="IPR035940">
    <property type="entry name" value="CAP_sf"/>
</dbReference>
<dbReference type="CDD" id="cd05382">
    <property type="entry name" value="CAP_GAPR1-like"/>
    <property type="match status" value="1"/>
</dbReference>
<keyword evidence="4" id="KW-1185">Reference proteome</keyword>
<feature type="domain" description="SCP" evidence="2">
    <location>
        <begin position="29"/>
        <end position="160"/>
    </location>
</feature>